<dbReference type="AlphaFoldDB" id="A0A6A5WX62"/>
<accession>A0A6A5WX62</accession>
<proteinExistence type="predicted"/>
<name>A0A6A5WX62_9PLEO</name>
<protein>
    <submittedName>
        <fullName evidence="1">Uncharacterized protein</fullName>
    </submittedName>
</protein>
<dbReference type="Proteomes" id="UP000799779">
    <property type="component" value="Unassembled WGS sequence"/>
</dbReference>
<reference evidence="1" key="1">
    <citation type="journal article" date="2020" name="Stud. Mycol.">
        <title>101 Dothideomycetes genomes: a test case for predicting lifestyles and emergence of pathogens.</title>
        <authorList>
            <person name="Haridas S."/>
            <person name="Albert R."/>
            <person name="Binder M."/>
            <person name="Bloem J."/>
            <person name="Labutti K."/>
            <person name="Salamov A."/>
            <person name="Andreopoulos B."/>
            <person name="Baker S."/>
            <person name="Barry K."/>
            <person name="Bills G."/>
            <person name="Bluhm B."/>
            <person name="Cannon C."/>
            <person name="Castanera R."/>
            <person name="Culley D."/>
            <person name="Daum C."/>
            <person name="Ezra D."/>
            <person name="Gonzalez J."/>
            <person name="Henrissat B."/>
            <person name="Kuo A."/>
            <person name="Liang C."/>
            <person name="Lipzen A."/>
            <person name="Lutzoni F."/>
            <person name="Magnuson J."/>
            <person name="Mondo S."/>
            <person name="Nolan M."/>
            <person name="Ohm R."/>
            <person name="Pangilinan J."/>
            <person name="Park H.-J."/>
            <person name="Ramirez L."/>
            <person name="Alfaro M."/>
            <person name="Sun H."/>
            <person name="Tritt A."/>
            <person name="Yoshinaga Y."/>
            <person name="Zwiers L.-H."/>
            <person name="Turgeon B."/>
            <person name="Goodwin S."/>
            <person name="Spatafora J."/>
            <person name="Crous P."/>
            <person name="Grigoriev I."/>
        </authorList>
    </citation>
    <scope>NUCLEOTIDE SEQUENCE</scope>
    <source>
        <strain evidence="1">CBS 123094</strain>
    </source>
</reference>
<evidence type="ECO:0000313" key="2">
    <source>
        <dbReference type="Proteomes" id="UP000799779"/>
    </source>
</evidence>
<evidence type="ECO:0000313" key="1">
    <source>
        <dbReference type="EMBL" id="KAF2005708.1"/>
    </source>
</evidence>
<organism evidence="1 2">
    <name type="scientific">Amniculicola lignicola CBS 123094</name>
    <dbReference type="NCBI Taxonomy" id="1392246"/>
    <lineage>
        <taxon>Eukaryota</taxon>
        <taxon>Fungi</taxon>
        <taxon>Dikarya</taxon>
        <taxon>Ascomycota</taxon>
        <taxon>Pezizomycotina</taxon>
        <taxon>Dothideomycetes</taxon>
        <taxon>Pleosporomycetidae</taxon>
        <taxon>Pleosporales</taxon>
        <taxon>Amniculicolaceae</taxon>
        <taxon>Amniculicola</taxon>
    </lineage>
</organism>
<sequence>MIRVGDTAGNIGVGNINVNMEANRDRNGSRNREAHGYALWGPKRVIPAYGWRFAICCIFEGRERNLVPVLLSSNITLDLFVGHDFPLVGEMCLTCAAICSLVDYLKIEERSNMIYLKGHECSATNLVLMPVADSSNSCPVTPDACQEEAINGTNLID</sequence>
<dbReference type="EMBL" id="ML977562">
    <property type="protein sequence ID" value="KAF2005708.1"/>
    <property type="molecule type" value="Genomic_DNA"/>
</dbReference>
<gene>
    <name evidence="1" type="ORF">P154DRAFT_317287</name>
</gene>
<keyword evidence="2" id="KW-1185">Reference proteome</keyword>